<reference evidence="1 2" key="1">
    <citation type="journal article" date="2014" name="Arch. Microbiol.">
        <title>Arthrobacter enclensis sp. nov., isolated from sediment sample.</title>
        <authorList>
            <person name="Dastager S.G."/>
            <person name="Liu Q."/>
            <person name="Tang S.K."/>
            <person name="Krishnamurthi S."/>
            <person name="Lee J.C."/>
            <person name="Li W.J."/>
        </authorList>
    </citation>
    <scope>NUCLEOTIDE SEQUENCE [LARGE SCALE GENOMIC DNA]</scope>
    <source>
        <strain evidence="1 2">NIO-1008</strain>
    </source>
</reference>
<dbReference type="Proteomes" id="UP000053199">
    <property type="component" value="Unassembled WGS sequence"/>
</dbReference>
<dbReference type="AlphaFoldDB" id="A0A0V8IQ86"/>
<sequence>MANSQIDLFLQEATYLDEAPEPGMSRDRLYGLYTSWCFINQQSPGPESKFWAAMKHRINPKKNSLRMKGPAAADYIVSTYPDLL</sequence>
<organism evidence="1 2">
    <name type="scientific">Pseudarthrobacter enclensis</name>
    <dbReference type="NCBI Taxonomy" id="993070"/>
    <lineage>
        <taxon>Bacteria</taxon>
        <taxon>Bacillati</taxon>
        <taxon>Actinomycetota</taxon>
        <taxon>Actinomycetes</taxon>
        <taxon>Micrococcales</taxon>
        <taxon>Micrococcaceae</taxon>
        <taxon>Pseudarthrobacter</taxon>
    </lineage>
</organism>
<dbReference type="STRING" id="993070.AS031_10055"/>
<evidence type="ECO:0008006" key="3">
    <source>
        <dbReference type="Google" id="ProtNLM"/>
    </source>
</evidence>
<dbReference type="EMBL" id="LNQM01000003">
    <property type="protein sequence ID" value="KSU76917.1"/>
    <property type="molecule type" value="Genomic_DNA"/>
</dbReference>
<keyword evidence="2" id="KW-1185">Reference proteome</keyword>
<comment type="caution">
    <text evidence="1">The sequence shown here is derived from an EMBL/GenBank/DDBJ whole genome shotgun (WGS) entry which is preliminary data.</text>
</comment>
<protein>
    <recommendedName>
        <fullName evidence="3">DNA primase/nucleoside triphosphatase C-terminal domain-containing protein</fullName>
    </recommendedName>
</protein>
<gene>
    <name evidence="1" type="ORF">AS031_10055</name>
</gene>
<proteinExistence type="predicted"/>
<accession>A0A0V8IQ86</accession>
<dbReference type="OrthoDB" id="4947997at2"/>
<evidence type="ECO:0000313" key="2">
    <source>
        <dbReference type="Proteomes" id="UP000053199"/>
    </source>
</evidence>
<evidence type="ECO:0000313" key="1">
    <source>
        <dbReference type="EMBL" id="KSU76917.1"/>
    </source>
</evidence>
<dbReference type="RefSeq" id="WP_058267987.1">
    <property type="nucleotide sequence ID" value="NZ_FMAZ01000003.1"/>
</dbReference>
<name>A0A0V8IQ86_9MICC</name>